<gene>
    <name evidence="2" type="primary">APAF1_1</name>
    <name evidence="2" type="ORF">Ciccas_000001</name>
</gene>
<dbReference type="AlphaFoldDB" id="A0ABD2QP45"/>
<keyword evidence="3" id="KW-1185">Reference proteome</keyword>
<accession>A0ABD2QP45</accession>
<proteinExistence type="predicted"/>
<evidence type="ECO:0000256" key="1">
    <source>
        <dbReference type="SAM" id="MobiDB-lite"/>
    </source>
</evidence>
<feature type="region of interest" description="Disordered" evidence="1">
    <location>
        <begin position="323"/>
        <end position="342"/>
    </location>
</feature>
<sequence>MQFIQTHAYLVYNQSLPGSGRERSPSPGLHQQGTDSKRMIADRADTRRWSCDSSTLEAGGHQPGGGHLQRSVRRNMDFQQQLSDMSRSPKEAVIGQHFWQLALGLPRDSIVFNLALGNLASMAAEQKQGAQPMHFWYWSNSHISASQLVWALPTGQSPVTVLAVRQETLSLLSKVDHFEDRSAQANAERYLIGTQDGRLLLLDSHSGYEIATHQLEDEKAEVKHAVFIDNDTQCLCCDSNGTITIFGIPQKEVDVYSDAFAALSIENGVGAQGNSFHSAISPTVEVGDESDEEDFEESSLEYEDPVAHSPAASFFSNSPPTGRAFCSPNSSRPCSPTQKPTVLGTFEQRGRTCLAKRSSDNNLQADSVRSLLYSPYKINHS</sequence>
<dbReference type="SUPFAM" id="SSF50998">
    <property type="entry name" value="Quinoprotein alcohol dehydrogenase-like"/>
    <property type="match status" value="1"/>
</dbReference>
<evidence type="ECO:0000313" key="2">
    <source>
        <dbReference type="EMBL" id="KAL3321294.1"/>
    </source>
</evidence>
<feature type="compositionally biased region" description="Polar residues" evidence="1">
    <location>
        <begin position="327"/>
        <end position="340"/>
    </location>
</feature>
<feature type="region of interest" description="Disordered" evidence="1">
    <location>
        <begin position="15"/>
        <end position="71"/>
    </location>
</feature>
<name>A0ABD2QP45_9PLAT</name>
<dbReference type="Proteomes" id="UP001626550">
    <property type="component" value="Unassembled WGS sequence"/>
</dbReference>
<dbReference type="InterPro" id="IPR011047">
    <property type="entry name" value="Quinoprotein_ADH-like_sf"/>
</dbReference>
<dbReference type="EMBL" id="JBJKFK010000001">
    <property type="protein sequence ID" value="KAL3321294.1"/>
    <property type="molecule type" value="Genomic_DNA"/>
</dbReference>
<evidence type="ECO:0000313" key="3">
    <source>
        <dbReference type="Proteomes" id="UP001626550"/>
    </source>
</evidence>
<comment type="caution">
    <text evidence="2">The sequence shown here is derived from an EMBL/GenBank/DDBJ whole genome shotgun (WGS) entry which is preliminary data.</text>
</comment>
<organism evidence="2 3">
    <name type="scientific">Cichlidogyrus casuarinus</name>
    <dbReference type="NCBI Taxonomy" id="1844966"/>
    <lineage>
        <taxon>Eukaryota</taxon>
        <taxon>Metazoa</taxon>
        <taxon>Spiralia</taxon>
        <taxon>Lophotrochozoa</taxon>
        <taxon>Platyhelminthes</taxon>
        <taxon>Monogenea</taxon>
        <taxon>Monopisthocotylea</taxon>
        <taxon>Dactylogyridea</taxon>
        <taxon>Ancyrocephalidae</taxon>
        <taxon>Cichlidogyrus</taxon>
    </lineage>
</organism>
<feature type="compositionally biased region" description="Basic and acidic residues" evidence="1">
    <location>
        <begin position="35"/>
        <end position="50"/>
    </location>
</feature>
<reference evidence="2 3" key="1">
    <citation type="submission" date="2024-11" db="EMBL/GenBank/DDBJ databases">
        <title>Adaptive evolution of stress response genes in parasites aligns with host niche diversity.</title>
        <authorList>
            <person name="Hahn C."/>
            <person name="Resl P."/>
        </authorList>
    </citation>
    <scope>NUCLEOTIDE SEQUENCE [LARGE SCALE GENOMIC DNA]</scope>
    <source>
        <strain evidence="2">EGGRZ-B1_66</strain>
        <tissue evidence="2">Body</tissue>
    </source>
</reference>
<protein>
    <submittedName>
        <fullName evidence="2">WD repeat domain</fullName>
    </submittedName>
</protein>